<protein>
    <recommendedName>
        <fullName evidence="4">Pectinesterase inhibitor domain-containing protein</fullName>
    </recommendedName>
</protein>
<comment type="similarity">
    <text evidence="3">Belongs to the PMEI family.</text>
</comment>
<evidence type="ECO:0000256" key="2">
    <source>
        <dbReference type="ARBA" id="ARBA00023157"/>
    </source>
</evidence>
<dbReference type="EMBL" id="JACEFO010002676">
    <property type="protein sequence ID" value="KAF8651736.1"/>
    <property type="molecule type" value="Genomic_DNA"/>
</dbReference>
<dbReference type="GO" id="GO:0005576">
    <property type="term" value="C:extracellular region"/>
    <property type="evidence" value="ECO:0007669"/>
    <property type="project" value="UniProtKB-ARBA"/>
</dbReference>
<keyword evidence="6" id="KW-1185">Reference proteome</keyword>
<gene>
    <name evidence="5" type="ORF">HU200_063251</name>
</gene>
<dbReference type="NCBIfam" id="TIGR01614">
    <property type="entry name" value="PME_inhib"/>
    <property type="match status" value="1"/>
</dbReference>
<dbReference type="Gene3D" id="1.20.140.40">
    <property type="entry name" value="Invertase/pectin methylesterase inhibitor family protein"/>
    <property type="match status" value="2"/>
</dbReference>
<dbReference type="Proteomes" id="UP000636709">
    <property type="component" value="Unassembled WGS sequence"/>
</dbReference>
<dbReference type="OrthoDB" id="1872906at2759"/>
<dbReference type="InterPro" id="IPR035513">
    <property type="entry name" value="Invertase/methylesterase_inhib"/>
</dbReference>
<feature type="domain" description="Pectinesterase inhibitor" evidence="4">
    <location>
        <begin position="180"/>
        <end position="341"/>
    </location>
</feature>
<dbReference type="FunFam" id="1.20.140.40:FF:000002">
    <property type="entry name" value="Putative invertase inhibitor"/>
    <property type="match status" value="1"/>
</dbReference>
<accession>A0A835A675</accession>
<proteinExistence type="inferred from homology"/>
<dbReference type="GO" id="GO:0004857">
    <property type="term" value="F:enzyme inhibitor activity"/>
    <property type="evidence" value="ECO:0007669"/>
    <property type="project" value="InterPro"/>
</dbReference>
<dbReference type="AlphaFoldDB" id="A0A835A675"/>
<keyword evidence="2" id="KW-1015">Disulfide bond</keyword>
<dbReference type="Pfam" id="PF04043">
    <property type="entry name" value="PMEI"/>
    <property type="match status" value="1"/>
</dbReference>
<comment type="caution">
    <text evidence="5">The sequence shown here is derived from an EMBL/GenBank/DDBJ whole genome shotgun (WGS) entry which is preliminary data.</text>
</comment>
<evidence type="ECO:0000256" key="3">
    <source>
        <dbReference type="ARBA" id="ARBA00038471"/>
    </source>
</evidence>
<dbReference type="InterPro" id="IPR006501">
    <property type="entry name" value="Pectinesterase_inhib_dom"/>
</dbReference>
<dbReference type="CDD" id="cd15795">
    <property type="entry name" value="PMEI-Pla_a_1_like"/>
    <property type="match status" value="1"/>
</dbReference>
<dbReference type="PANTHER" id="PTHR35357:SF24">
    <property type="entry name" value="OS04G0587200 PROTEIN"/>
    <property type="match status" value="1"/>
</dbReference>
<evidence type="ECO:0000256" key="1">
    <source>
        <dbReference type="ARBA" id="ARBA00022729"/>
    </source>
</evidence>
<evidence type="ECO:0000313" key="6">
    <source>
        <dbReference type="Proteomes" id="UP000636709"/>
    </source>
</evidence>
<dbReference type="SUPFAM" id="SSF101148">
    <property type="entry name" value="Plant invertase/pectin methylesterase inhibitor"/>
    <property type="match status" value="2"/>
</dbReference>
<dbReference type="InterPro" id="IPR034088">
    <property type="entry name" value="Pla_a_1-like"/>
</dbReference>
<dbReference type="SMART" id="SM00856">
    <property type="entry name" value="PMEI"/>
    <property type="match status" value="1"/>
</dbReference>
<organism evidence="5 6">
    <name type="scientific">Digitaria exilis</name>
    <dbReference type="NCBI Taxonomy" id="1010633"/>
    <lineage>
        <taxon>Eukaryota</taxon>
        <taxon>Viridiplantae</taxon>
        <taxon>Streptophyta</taxon>
        <taxon>Embryophyta</taxon>
        <taxon>Tracheophyta</taxon>
        <taxon>Spermatophyta</taxon>
        <taxon>Magnoliopsida</taxon>
        <taxon>Liliopsida</taxon>
        <taxon>Poales</taxon>
        <taxon>Poaceae</taxon>
        <taxon>PACMAD clade</taxon>
        <taxon>Panicoideae</taxon>
        <taxon>Panicodae</taxon>
        <taxon>Paniceae</taxon>
        <taxon>Anthephorinae</taxon>
        <taxon>Digitaria</taxon>
    </lineage>
</organism>
<dbReference type="PANTHER" id="PTHR35357">
    <property type="entry name" value="OS02G0537100 PROTEIN"/>
    <property type="match status" value="1"/>
</dbReference>
<evidence type="ECO:0000259" key="4">
    <source>
        <dbReference type="SMART" id="SM00856"/>
    </source>
</evidence>
<reference evidence="5" key="1">
    <citation type="submission" date="2020-07" db="EMBL/GenBank/DDBJ databases">
        <title>Genome sequence and genetic diversity analysis of an under-domesticated orphan crop, white fonio (Digitaria exilis).</title>
        <authorList>
            <person name="Bennetzen J.L."/>
            <person name="Chen S."/>
            <person name="Ma X."/>
            <person name="Wang X."/>
            <person name="Yssel A.E.J."/>
            <person name="Chaluvadi S.R."/>
            <person name="Johnson M."/>
            <person name="Gangashetty P."/>
            <person name="Hamidou F."/>
            <person name="Sanogo M.D."/>
            <person name="Zwaenepoel A."/>
            <person name="Wallace J."/>
            <person name="Van De Peer Y."/>
            <person name="Van Deynze A."/>
        </authorList>
    </citation>
    <scope>NUCLEOTIDE SEQUENCE</scope>
    <source>
        <tissue evidence="5">Leaves</tissue>
    </source>
</reference>
<evidence type="ECO:0000313" key="5">
    <source>
        <dbReference type="EMBL" id="KAF8651736.1"/>
    </source>
</evidence>
<sequence>MGETAKSVADRIAHLQASEEDKERLACLDMCAEEYKDAAAGIREVAKGIASSGTKKRLGDAAMPLIMVDDALNICEEEFKMIHKPSPLATENAKFLKEVGITIVTPVPISTRASRVRLYALVPLEEPRCRLEFSKRQELVRGGGCGNCRGLLRNRTNKTMKLLQAIASLFFLLVCFTSTSNASTLHEVCHSLTTEHHKHAGHHKHTISYHDCVKFFEADKGSATADKRGLAAIGAKIIGATAKSVSDRIDHLRASEKDKERLDCLNECAKLYKGAAAEIGKVTKGITSGTNRTLGDAATTLGTVLDAPSTCEEGFKKIHKPSPLAPEDAKFYKQVAITLFATGTL</sequence>
<keyword evidence="1" id="KW-0732">Signal</keyword>
<name>A0A835A675_9POAL</name>